<sequence length="87" mass="9972">MPSLFHRFYIAHRFLNVSSILKSIDLDSIYNNIMNSTVSLYTFSAILSWPSTVASGFMRHTVCRIHIRACKDQDESIICSLTRCDPN</sequence>
<gene>
    <name evidence="1" type="ORF">ARALYDRAFT_898789</name>
</gene>
<dbReference type="KEGG" id="aly:9321603"/>
<dbReference type="Proteomes" id="UP000008694">
    <property type="component" value="Unassembled WGS sequence"/>
</dbReference>
<dbReference type="Gramene" id="scaffold_302759.1">
    <property type="protein sequence ID" value="scaffold_302759.1"/>
    <property type="gene ID" value="scaffold_302759.1"/>
</dbReference>
<proteinExistence type="predicted"/>
<accession>D7L2I1</accession>
<reference evidence="2" key="1">
    <citation type="journal article" date="2011" name="Nat. Genet.">
        <title>The Arabidopsis lyrata genome sequence and the basis of rapid genome size change.</title>
        <authorList>
            <person name="Hu T.T."/>
            <person name="Pattyn P."/>
            <person name="Bakker E.G."/>
            <person name="Cao J."/>
            <person name="Cheng J.-F."/>
            <person name="Clark R.M."/>
            <person name="Fahlgren N."/>
            <person name="Fawcett J.A."/>
            <person name="Grimwood J."/>
            <person name="Gundlach H."/>
            <person name="Haberer G."/>
            <person name="Hollister J.D."/>
            <person name="Ossowski S."/>
            <person name="Ottilar R.P."/>
            <person name="Salamov A.A."/>
            <person name="Schneeberger K."/>
            <person name="Spannagl M."/>
            <person name="Wang X."/>
            <person name="Yang L."/>
            <person name="Nasrallah M.E."/>
            <person name="Bergelson J."/>
            <person name="Carrington J.C."/>
            <person name="Gaut B.S."/>
            <person name="Schmutz J."/>
            <person name="Mayer K.F.X."/>
            <person name="Van de Peer Y."/>
            <person name="Grigoriev I.V."/>
            <person name="Nordborg M."/>
            <person name="Weigel D."/>
            <person name="Guo Y.-L."/>
        </authorList>
    </citation>
    <scope>NUCLEOTIDE SEQUENCE [LARGE SCALE GENOMIC DNA]</scope>
    <source>
        <strain evidence="2">cv. MN47</strain>
    </source>
</reference>
<name>D7L2I1_ARALL</name>
<dbReference type="AlphaFoldDB" id="D7L2I1"/>
<evidence type="ECO:0000313" key="1">
    <source>
        <dbReference type="EMBL" id="EFH59651.1"/>
    </source>
</evidence>
<evidence type="ECO:0000313" key="2">
    <source>
        <dbReference type="Proteomes" id="UP000008694"/>
    </source>
</evidence>
<dbReference type="OrthoDB" id="1911164at2759"/>
<organism evidence="2">
    <name type="scientific">Arabidopsis lyrata subsp. lyrata</name>
    <name type="common">Lyre-leaved rock-cress</name>
    <dbReference type="NCBI Taxonomy" id="81972"/>
    <lineage>
        <taxon>Eukaryota</taxon>
        <taxon>Viridiplantae</taxon>
        <taxon>Streptophyta</taxon>
        <taxon>Embryophyta</taxon>
        <taxon>Tracheophyta</taxon>
        <taxon>Spermatophyta</taxon>
        <taxon>Magnoliopsida</taxon>
        <taxon>eudicotyledons</taxon>
        <taxon>Gunneridae</taxon>
        <taxon>Pentapetalae</taxon>
        <taxon>rosids</taxon>
        <taxon>malvids</taxon>
        <taxon>Brassicales</taxon>
        <taxon>Brassicaceae</taxon>
        <taxon>Camelineae</taxon>
        <taxon>Arabidopsis</taxon>
    </lineage>
</organism>
<dbReference type="HOGENOM" id="CLU_2486390_0_0_1"/>
<protein>
    <submittedName>
        <fullName evidence="1">Predicted protein</fullName>
    </submittedName>
</protein>
<dbReference type="EMBL" id="GL348715">
    <property type="protein sequence ID" value="EFH59651.1"/>
    <property type="molecule type" value="Genomic_DNA"/>
</dbReference>
<keyword evidence="2" id="KW-1185">Reference proteome</keyword>